<feature type="chain" id="PRO_5035212289" description="Receptor-like protein 12" evidence="13">
    <location>
        <begin position="20"/>
        <end position="1222"/>
    </location>
</feature>
<dbReference type="InterPro" id="IPR001611">
    <property type="entry name" value="Leu-rich_rpt"/>
</dbReference>
<evidence type="ECO:0000256" key="7">
    <source>
        <dbReference type="ARBA" id="ARBA00022737"/>
    </source>
</evidence>
<dbReference type="InterPro" id="IPR046956">
    <property type="entry name" value="RLP23-like"/>
</dbReference>
<evidence type="ECO:0000256" key="9">
    <source>
        <dbReference type="ARBA" id="ARBA00023136"/>
    </source>
</evidence>
<evidence type="ECO:0000256" key="5">
    <source>
        <dbReference type="ARBA" id="ARBA00022692"/>
    </source>
</evidence>
<comment type="similarity">
    <text evidence="2">Belongs to the RLP family.</text>
</comment>
<feature type="transmembrane region" description="Helical" evidence="12">
    <location>
        <begin position="1180"/>
        <end position="1203"/>
    </location>
</feature>
<dbReference type="SUPFAM" id="SSF52047">
    <property type="entry name" value="RNI-like"/>
    <property type="match status" value="2"/>
</dbReference>
<evidence type="ECO:0008006" key="16">
    <source>
        <dbReference type="Google" id="ProtNLM"/>
    </source>
</evidence>
<evidence type="ECO:0000256" key="6">
    <source>
        <dbReference type="ARBA" id="ARBA00022729"/>
    </source>
</evidence>
<keyword evidence="4" id="KW-0433">Leucine-rich repeat</keyword>
<evidence type="ECO:0000313" key="15">
    <source>
        <dbReference type="Proteomes" id="UP000701853"/>
    </source>
</evidence>
<reference evidence="14 15" key="1">
    <citation type="journal article" date="2021" name="bioRxiv">
        <title>The Gossypium anomalum genome as a resource for cotton improvement and evolutionary analysis of hybrid incompatibility.</title>
        <authorList>
            <person name="Grover C.E."/>
            <person name="Yuan D."/>
            <person name="Arick M.A."/>
            <person name="Miller E.R."/>
            <person name="Hu G."/>
            <person name="Peterson D.G."/>
            <person name="Wendel J.F."/>
            <person name="Udall J.A."/>
        </authorList>
    </citation>
    <scope>NUCLEOTIDE SEQUENCE [LARGE SCALE GENOMIC DNA]</scope>
    <source>
        <strain evidence="14">JFW-Udall</strain>
        <tissue evidence="14">Leaf</tissue>
    </source>
</reference>
<keyword evidence="10" id="KW-0675">Receptor</keyword>
<keyword evidence="8 12" id="KW-1133">Transmembrane helix</keyword>
<keyword evidence="9 12" id="KW-0472">Membrane</keyword>
<dbReference type="PANTHER" id="PTHR48061:SF2">
    <property type="entry name" value="RECEPTOR LIKE PROTEIN 30-LIKE"/>
    <property type="match status" value="1"/>
</dbReference>
<proteinExistence type="inferred from homology"/>
<evidence type="ECO:0000256" key="13">
    <source>
        <dbReference type="SAM" id="SignalP"/>
    </source>
</evidence>
<dbReference type="FunFam" id="3.80.10.10:FF:000213">
    <property type="entry name" value="Tyrosine-sulfated glycopeptide receptor 1"/>
    <property type="match status" value="1"/>
</dbReference>
<dbReference type="InterPro" id="IPR032675">
    <property type="entry name" value="LRR_dom_sf"/>
</dbReference>
<comment type="subcellular location">
    <subcellularLocation>
        <location evidence="1">Cell membrane</location>
        <topology evidence="1">Single-pass type I membrane protein</topology>
    </subcellularLocation>
</comment>
<dbReference type="SMART" id="SM00369">
    <property type="entry name" value="LRR_TYP"/>
    <property type="match status" value="16"/>
</dbReference>
<evidence type="ECO:0000256" key="12">
    <source>
        <dbReference type="SAM" id="Phobius"/>
    </source>
</evidence>
<feature type="signal peptide" evidence="13">
    <location>
        <begin position="1"/>
        <end position="19"/>
    </location>
</feature>
<keyword evidence="5 12" id="KW-0812">Transmembrane</keyword>
<dbReference type="FunFam" id="3.80.10.10:FF:000095">
    <property type="entry name" value="LRR receptor-like serine/threonine-protein kinase GSO1"/>
    <property type="match status" value="1"/>
</dbReference>
<dbReference type="Pfam" id="PF13855">
    <property type="entry name" value="LRR_8"/>
    <property type="match status" value="2"/>
</dbReference>
<accession>A0A8J5YRM5</accession>
<evidence type="ECO:0000256" key="11">
    <source>
        <dbReference type="ARBA" id="ARBA00023180"/>
    </source>
</evidence>
<dbReference type="SUPFAM" id="SSF52058">
    <property type="entry name" value="L domain-like"/>
    <property type="match status" value="2"/>
</dbReference>
<evidence type="ECO:0000256" key="8">
    <source>
        <dbReference type="ARBA" id="ARBA00022989"/>
    </source>
</evidence>
<dbReference type="Proteomes" id="UP000701853">
    <property type="component" value="Chromosome 10"/>
</dbReference>
<evidence type="ECO:0000256" key="10">
    <source>
        <dbReference type="ARBA" id="ARBA00023170"/>
    </source>
</evidence>
<evidence type="ECO:0000256" key="3">
    <source>
        <dbReference type="ARBA" id="ARBA00022475"/>
    </source>
</evidence>
<keyword evidence="6 13" id="KW-0732">Signal</keyword>
<protein>
    <recommendedName>
        <fullName evidence="16">Receptor-like protein 12</fullName>
    </recommendedName>
</protein>
<comment type="caution">
    <text evidence="14">The sequence shown here is derived from an EMBL/GenBank/DDBJ whole genome shotgun (WGS) entry which is preliminary data.</text>
</comment>
<evidence type="ECO:0000313" key="14">
    <source>
        <dbReference type="EMBL" id="KAG8481180.1"/>
    </source>
</evidence>
<dbReference type="FunFam" id="3.80.10.10:FF:000041">
    <property type="entry name" value="LRR receptor-like serine/threonine-protein kinase ERECTA"/>
    <property type="match status" value="1"/>
</dbReference>
<evidence type="ECO:0000256" key="1">
    <source>
        <dbReference type="ARBA" id="ARBA00004251"/>
    </source>
</evidence>
<dbReference type="PROSITE" id="PS51450">
    <property type="entry name" value="LRR"/>
    <property type="match status" value="1"/>
</dbReference>
<dbReference type="EMBL" id="JAHUZN010000010">
    <property type="protein sequence ID" value="KAG8481180.1"/>
    <property type="molecule type" value="Genomic_DNA"/>
</dbReference>
<dbReference type="PANTHER" id="PTHR48061">
    <property type="entry name" value="LEUCINE-RICH REPEAT RECEPTOR PROTEIN KINASE EMS1-LIKE-RELATED"/>
    <property type="match status" value="1"/>
</dbReference>
<dbReference type="Pfam" id="PF00560">
    <property type="entry name" value="LRR_1"/>
    <property type="match status" value="13"/>
</dbReference>
<dbReference type="InterPro" id="IPR003591">
    <property type="entry name" value="Leu-rich_rpt_typical-subtyp"/>
</dbReference>
<dbReference type="GO" id="GO:0005886">
    <property type="term" value="C:plasma membrane"/>
    <property type="evidence" value="ECO:0007669"/>
    <property type="project" value="UniProtKB-SubCell"/>
</dbReference>
<keyword evidence="11" id="KW-0325">Glycoprotein</keyword>
<organism evidence="14 15">
    <name type="scientific">Gossypium anomalum</name>
    <dbReference type="NCBI Taxonomy" id="47600"/>
    <lineage>
        <taxon>Eukaryota</taxon>
        <taxon>Viridiplantae</taxon>
        <taxon>Streptophyta</taxon>
        <taxon>Embryophyta</taxon>
        <taxon>Tracheophyta</taxon>
        <taxon>Spermatophyta</taxon>
        <taxon>Magnoliopsida</taxon>
        <taxon>eudicotyledons</taxon>
        <taxon>Gunneridae</taxon>
        <taxon>Pentapetalae</taxon>
        <taxon>rosids</taxon>
        <taxon>malvids</taxon>
        <taxon>Malvales</taxon>
        <taxon>Malvaceae</taxon>
        <taxon>Malvoideae</taxon>
        <taxon>Gossypium</taxon>
    </lineage>
</organism>
<dbReference type="Gene3D" id="3.80.10.10">
    <property type="entry name" value="Ribonuclease Inhibitor"/>
    <property type="match status" value="10"/>
</dbReference>
<dbReference type="PRINTS" id="PR00019">
    <property type="entry name" value="LEURICHRPT"/>
</dbReference>
<evidence type="ECO:0000256" key="2">
    <source>
        <dbReference type="ARBA" id="ARBA00009592"/>
    </source>
</evidence>
<name>A0A8J5YRM5_9ROSI</name>
<keyword evidence="15" id="KW-1185">Reference proteome</keyword>
<sequence length="1222" mass="136304">MENLGILMSLFFLFSFSTSLHPSSHSNLQTTALMTRGVTCDALGYVIGIDLSCKNLSGSFHSIFNLHHLQRLNLAGNNFNTTLFQYGFGKLPNLTHLNLSASCFHGQIPVGISHIARLVSLDLSYQSECYWRNDQSYDPFYPAMKLEKPNFKTFITNMRSLRELYLDGVNISSQSSEWCETTSLSLPKLSVLSLSGCGLTGPFCSSLLNLRYLSKLNLDSNPISYLPPKFSKISSPLVSISLTDCNLSGHFPAEFFLLPKMQRINISWNSRLMGQLPEFPINNTLEVLSLQYSNFSGSIPASIANLSNLVELDLSDNNFNGSIPPFHRSGVPNLASLDLSWNHLSGSIPASIANLSNLVELDLSDNNFNGSIPPFHRSGVPNLASLDLSWNYLSGSIPSSLFTLSTLQTLSLGYNSFSDCQLKLDMFLQLSNLTHLSLSNISLLIGSHNKSRTLPQLESLYLSSCNLIEFPEFIKSQNKLTDLHLSNNRIHGLVPNWLWNSTLEILDLSSNAIDIPNQFPFDDANSSFPTLRRLRLRSCNISTFPAFLKSQESLIQLDLSNNQISGAVPNWLWKSTLEILDLSSNAIDIPNQFPFDDADSSFPMLRFLLLASCNISTFPAFLKSQESLMQLDLSNNQISGAVPNWLWESTLELLDLSSNAIDIPNQFPFDDANSSFPMLRFLLLASCNISTFPAFLKSQESLMQLDLSNNQISGAVPNWVWKKSLQYLDLSNNSLTSLDQFLSNQDSLQIPICNLSHLWRFNASFNKLSGSIPSCLGNISSLEYLDLQQNNFSGSIPDFGGATQLYTLQLNDNKLEGKLPRSLANCTMLYVLNLENNTLHDTFPLWLGKLPGLTVLLLRANRFYGPIKHLENNFPVLDVLDIASNNFSGQLSNEFFQAAHKLRSLKINGNNLEGKLPRSLANCRNLEVLDLGKNMIHDTFPYWLVKLPLLKVLILRSNRFYGSIKFSGDGNAFPMLHILDLASNNFSGEVSIEFFQSLRGMMVIDGNKAKPRYVGDNYYYQDSVTIVNRGFEIFYQKILTLLTCLDLSNNNFHGRILEEVQDLKSLHVLNLSYNSLFGSIPSALGSLTELESLDLSQNSLSGKIPLQLTSLTFLAVLNLSYNQLDGSIPQSNQFGTFLNDSYIGNTRLCGVPLTKKCNEVGSQMLPPKEGEDSWIDGLSVWKVVLIGYGCGLVIGFSIGYTVLNEFGNKWIASFILIWKRSR</sequence>
<evidence type="ECO:0000256" key="4">
    <source>
        <dbReference type="ARBA" id="ARBA00022614"/>
    </source>
</evidence>
<dbReference type="AlphaFoldDB" id="A0A8J5YRM5"/>
<keyword evidence="3" id="KW-1003">Cell membrane</keyword>
<dbReference type="OrthoDB" id="442066at2759"/>
<gene>
    <name evidence="14" type="ORF">CXB51_025979</name>
</gene>
<keyword evidence="7" id="KW-0677">Repeat</keyword>